<evidence type="ECO:0000256" key="1">
    <source>
        <dbReference type="ARBA" id="ARBA00004340"/>
    </source>
</evidence>
<dbReference type="Proteomes" id="UP000707451">
    <property type="component" value="Unassembled WGS sequence"/>
</dbReference>
<protein>
    <recommendedName>
        <fullName evidence="4">Crinkler effector protein N-terminal domain-containing protein</fullName>
    </recommendedName>
</protein>
<keyword evidence="3" id="KW-0964">Secreted</keyword>
<gene>
    <name evidence="5" type="ORF">KI688_003215</name>
</gene>
<proteinExistence type="predicted"/>
<dbReference type="OrthoDB" id="2304312at2759"/>
<dbReference type="Pfam" id="PF20147">
    <property type="entry name" value="Crinkler"/>
    <property type="match status" value="1"/>
</dbReference>
<reference evidence="5" key="1">
    <citation type="submission" date="2021-06" db="EMBL/GenBank/DDBJ databases">
        <title>Genome Sequence of Mortierella hyaline Strain SCG-10, a Cold-Adapted, Nitrate-Reducing Fungus Isolated from Soil in Minnesota, USA.</title>
        <authorList>
            <person name="Aldossari N."/>
        </authorList>
    </citation>
    <scope>NUCLEOTIDE SEQUENCE</scope>
    <source>
        <strain evidence="5">SCG-10</strain>
    </source>
</reference>
<sequence>MTTNTVTLFCLVESAYTFSAFPVEIESTKTVGHLKKLIIAELPASFQQSNANDLRLWQVSIPDGDDNYNHTISLFSSELPKMLELRATIKLSRVFGAKPQENMIHIMVQGPLADAYPIAN</sequence>
<evidence type="ECO:0000313" key="6">
    <source>
        <dbReference type="Proteomes" id="UP000707451"/>
    </source>
</evidence>
<dbReference type="EMBL" id="JAHRHY010000013">
    <property type="protein sequence ID" value="KAG9064953.1"/>
    <property type="molecule type" value="Genomic_DNA"/>
</dbReference>
<dbReference type="InterPro" id="IPR045379">
    <property type="entry name" value="Crinkler_N"/>
</dbReference>
<evidence type="ECO:0000313" key="5">
    <source>
        <dbReference type="EMBL" id="KAG9064953.1"/>
    </source>
</evidence>
<dbReference type="GO" id="GO:0043657">
    <property type="term" value="C:host cell"/>
    <property type="evidence" value="ECO:0007669"/>
    <property type="project" value="UniProtKB-SubCell"/>
</dbReference>
<feature type="domain" description="Crinkler effector protein N-terminal" evidence="4">
    <location>
        <begin position="6"/>
        <end position="109"/>
    </location>
</feature>
<evidence type="ECO:0000256" key="2">
    <source>
        <dbReference type="ARBA" id="ARBA00004613"/>
    </source>
</evidence>
<organism evidence="5 6">
    <name type="scientific">Linnemannia hyalina</name>
    <dbReference type="NCBI Taxonomy" id="64524"/>
    <lineage>
        <taxon>Eukaryota</taxon>
        <taxon>Fungi</taxon>
        <taxon>Fungi incertae sedis</taxon>
        <taxon>Mucoromycota</taxon>
        <taxon>Mortierellomycotina</taxon>
        <taxon>Mortierellomycetes</taxon>
        <taxon>Mortierellales</taxon>
        <taxon>Mortierellaceae</taxon>
        <taxon>Linnemannia</taxon>
    </lineage>
</organism>
<accession>A0A9P7XQS9</accession>
<keyword evidence="6" id="KW-1185">Reference proteome</keyword>
<comment type="caution">
    <text evidence="5">The sequence shown here is derived from an EMBL/GenBank/DDBJ whole genome shotgun (WGS) entry which is preliminary data.</text>
</comment>
<evidence type="ECO:0000259" key="4">
    <source>
        <dbReference type="Pfam" id="PF20147"/>
    </source>
</evidence>
<dbReference type="GO" id="GO:0005576">
    <property type="term" value="C:extracellular region"/>
    <property type="evidence" value="ECO:0007669"/>
    <property type="project" value="UniProtKB-SubCell"/>
</dbReference>
<name>A0A9P7XQS9_9FUNG</name>
<evidence type="ECO:0000256" key="3">
    <source>
        <dbReference type="ARBA" id="ARBA00022525"/>
    </source>
</evidence>
<comment type="subcellular location">
    <subcellularLocation>
        <location evidence="1">Host cell</location>
    </subcellularLocation>
    <subcellularLocation>
        <location evidence="2">Secreted</location>
    </subcellularLocation>
</comment>
<dbReference type="AlphaFoldDB" id="A0A9P7XQS9"/>